<accession>A0A4U9DDH1</accession>
<gene>
    <name evidence="1" type="ORF">NCTC9185_07839</name>
</gene>
<dbReference type="Proteomes" id="UP000339249">
    <property type="component" value="Unassembled WGS sequence"/>
</dbReference>
<dbReference type="EMBL" id="CABDVU010000002">
    <property type="protein sequence ID" value="VTN16346.1"/>
    <property type="molecule type" value="Genomic_DNA"/>
</dbReference>
<reference evidence="1 2" key="1">
    <citation type="submission" date="2019-04" db="EMBL/GenBank/DDBJ databases">
        <authorList>
            <consortium name="Pathogen Informatics"/>
        </authorList>
    </citation>
    <scope>NUCLEOTIDE SEQUENCE [LARGE SCALE GENOMIC DNA]</scope>
    <source>
        <strain evidence="1 2">NCTC9185</strain>
    </source>
</reference>
<evidence type="ECO:0000313" key="2">
    <source>
        <dbReference type="Proteomes" id="UP000339249"/>
    </source>
</evidence>
<organism evidence="1 2">
    <name type="scientific">Raoultella terrigena</name>
    <name type="common">Klebsiella terrigena</name>
    <dbReference type="NCBI Taxonomy" id="577"/>
    <lineage>
        <taxon>Bacteria</taxon>
        <taxon>Pseudomonadati</taxon>
        <taxon>Pseudomonadota</taxon>
        <taxon>Gammaproteobacteria</taxon>
        <taxon>Enterobacterales</taxon>
        <taxon>Enterobacteriaceae</taxon>
        <taxon>Klebsiella/Raoultella group</taxon>
        <taxon>Raoultella</taxon>
    </lineage>
</organism>
<evidence type="ECO:0000313" key="1">
    <source>
        <dbReference type="EMBL" id="VTN16346.1"/>
    </source>
</evidence>
<name>A0A4U9DDH1_RAOTE</name>
<dbReference type="AlphaFoldDB" id="A0A4U9DDH1"/>
<protein>
    <submittedName>
        <fullName evidence="1">Uncharacterized protein</fullName>
    </submittedName>
</protein>
<proteinExistence type="predicted"/>
<sequence length="118" mass="12549">MNGTNAGIKQGLHGGIGMRCGSAVVRVIDHHGDARVNSAQRRQQVANIDIGRTVIFSEGEVRGVAVVVQAGGVWVNAAQLSFPCVTMRIDHSRHGDHVGGINDMRTLHIKVLAHGGNR</sequence>